<comment type="caution">
    <text evidence="2">The sequence shown here is derived from an EMBL/GenBank/DDBJ whole genome shotgun (WGS) entry which is preliminary data.</text>
</comment>
<reference evidence="2 3" key="1">
    <citation type="submission" date="2016-10" db="EMBL/GenBank/DDBJ databases">
        <title>Genome sequence of the basidiomycete white-rot fungus Trametes pubescens.</title>
        <authorList>
            <person name="Makela M.R."/>
            <person name="Granchi Z."/>
            <person name="Peng M."/>
            <person name="De Vries R.P."/>
            <person name="Grigoriev I."/>
            <person name="Riley R."/>
            <person name="Hilden K."/>
        </authorList>
    </citation>
    <scope>NUCLEOTIDE SEQUENCE [LARGE SCALE GENOMIC DNA]</scope>
    <source>
        <strain evidence="2 3">FBCC735</strain>
    </source>
</reference>
<evidence type="ECO:0000256" key="1">
    <source>
        <dbReference type="SAM" id="MobiDB-lite"/>
    </source>
</evidence>
<dbReference type="AlphaFoldDB" id="A0A1M2W675"/>
<proteinExistence type="predicted"/>
<sequence length="123" mass="13028">MPEAPCADAAEREVTADLSWEAPWRHGGILRCLVHLLVVGRNPPVFWKPTAVNAVNLGKRAGRSRLQPGVGSPWIQSSPTTPDGLELRRSAAGESGAGWAGGTVKRIDEEGHVEGAQAGEVED</sequence>
<dbReference type="EMBL" id="MNAD01000174">
    <property type="protein sequence ID" value="OJT15361.1"/>
    <property type="molecule type" value="Genomic_DNA"/>
</dbReference>
<feature type="region of interest" description="Disordered" evidence="1">
    <location>
        <begin position="64"/>
        <end position="105"/>
    </location>
</feature>
<gene>
    <name evidence="2" type="ORF">TRAPUB_8071</name>
</gene>
<protein>
    <submittedName>
        <fullName evidence="2">Uncharacterized protein</fullName>
    </submittedName>
</protein>
<dbReference type="Proteomes" id="UP000184267">
    <property type="component" value="Unassembled WGS sequence"/>
</dbReference>
<evidence type="ECO:0000313" key="3">
    <source>
        <dbReference type="Proteomes" id="UP000184267"/>
    </source>
</evidence>
<name>A0A1M2W675_TRAPU</name>
<evidence type="ECO:0000313" key="2">
    <source>
        <dbReference type="EMBL" id="OJT15361.1"/>
    </source>
</evidence>
<organism evidence="2 3">
    <name type="scientific">Trametes pubescens</name>
    <name type="common">White-rot fungus</name>
    <dbReference type="NCBI Taxonomy" id="154538"/>
    <lineage>
        <taxon>Eukaryota</taxon>
        <taxon>Fungi</taxon>
        <taxon>Dikarya</taxon>
        <taxon>Basidiomycota</taxon>
        <taxon>Agaricomycotina</taxon>
        <taxon>Agaricomycetes</taxon>
        <taxon>Polyporales</taxon>
        <taxon>Polyporaceae</taxon>
        <taxon>Trametes</taxon>
    </lineage>
</organism>
<accession>A0A1M2W675</accession>
<keyword evidence="3" id="KW-1185">Reference proteome</keyword>